<comment type="caution">
    <text evidence="1">The sequence shown here is derived from an EMBL/GenBank/DDBJ whole genome shotgun (WGS) entry which is preliminary data.</text>
</comment>
<name>A0A7X6KVR4_9CELL</name>
<dbReference type="RefSeq" id="WP_168630003.1">
    <property type="nucleotide sequence ID" value="NZ_BONL01000001.1"/>
</dbReference>
<keyword evidence="2" id="KW-1185">Reference proteome</keyword>
<accession>A0A7X6KVR4</accession>
<dbReference type="EMBL" id="JAAXOX010000004">
    <property type="protein sequence ID" value="NKY22864.1"/>
    <property type="molecule type" value="Genomic_DNA"/>
</dbReference>
<dbReference type="Proteomes" id="UP000581206">
    <property type="component" value="Unassembled WGS sequence"/>
</dbReference>
<protein>
    <submittedName>
        <fullName evidence="1">Uncharacterized protein</fullName>
    </submittedName>
</protein>
<dbReference type="AlphaFoldDB" id="A0A7X6KVR4"/>
<proteinExistence type="predicted"/>
<evidence type="ECO:0000313" key="1">
    <source>
        <dbReference type="EMBL" id="NKY22864.1"/>
    </source>
</evidence>
<evidence type="ECO:0000313" key="2">
    <source>
        <dbReference type="Proteomes" id="UP000581206"/>
    </source>
</evidence>
<gene>
    <name evidence="1" type="ORF">HGA03_09330</name>
</gene>
<reference evidence="1 2" key="1">
    <citation type="submission" date="2020-04" db="EMBL/GenBank/DDBJ databases">
        <title>MicrobeNet Type strains.</title>
        <authorList>
            <person name="Nicholson A.C."/>
        </authorList>
    </citation>
    <scope>NUCLEOTIDE SEQUENCE [LARGE SCALE GENOMIC DNA]</scope>
    <source>
        <strain evidence="1 2">ATCC BAA-788</strain>
    </source>
</reference>
<organism evidence="1 2">
    <name type="scientific">Cellulomonas denverensis</name>
    <dbReference type="NCBI Taxonomy" id="264297"/>
    <lineage>
        <taxon>Bacteria</taxon>
        <taxon>Bacillati</taxon>
        <taxon>Actinomycetota</taxon>
        <taxon>Actinomycetes</taxon>
        <taxon>Micrococcales</taxon>
        <taxon>Cellulomonadaceae</taxon>
        <taxon>Cellulomonas</taxon>
    </lineage>
</organism>
<sequence>MSAEVLDWDAAWLTALDDLELAADEAERLLASTHLPSTAEVAAAARWTPPTGLGLLPLALKTRAEALLARHLDLARRTAAAAAMSRREASVVQQITARAPALPVYLDAEG</sequence>